<dbReference type="GO" id="GO:0030145">
    <property type="term" value="F:manganese ion binding"/>
    <property type="evidence" value="ECO:0007669"/>
    <property type="project" value="TreeGrafter"/>
</dbReference>
<dbReference type="eggNOG" id="COG1409">
    <property type="taxonomic scope" value="Bacteria"/>
</dbReference>
<dbReference type="Proteomes" id="UP000004947">
    <property type="component" value="Unassembled WGS sequence"/>
</dbReference>
<organism evidence="3 4">
    <name type="scientific">Lentisphaera araneosa HTCC2155</name>
    <dbReference type="NCBI Taxonomy" id="313628"/>
    <lineage>
        <taxon>Bacteria</taxon>
        <taxon>Pseudomonadati</taxon>
        <taxon>Lentisphaerota</taxon>
        <taxon>Lentisphaeria</taxon>
        <taxon>Lentisphaerales</taxon>
        <taxon>Lentisphaeraceae</taxon>
        <taxon>Lentisphaera</taxon>
    </lineage>
</organism>
<accession>A6DID6</accession>
<feature type="signal peptide" evidence="1">
    <location>
        <begin position="1"/>
        <end position="23"/>
    </location>
</feature>
<evidence type="ECO:0000256" key="1">
    <source>
        <dbReference type="SAM" id="SignalP"/>
    </source>
</evidence>
<dbReference type="AlphaFoldDB" id="A6DID6"/>
<keyword evidence="1" id="KW-0732">Signal</keyword>
<protein>
    <recommendedName>
        <fullName evidence="2">Calcineurin-like phosphoesterase domain-containing protein</fullName>
    </recommendedName>
</protein>
<dbReference type="STRING" id="313628.LNTAR_09474"/>
<feature type="chain" id="PRO_5002694403" description="Calcineurin-like phosphoesterase domain-containing protein" evidence="1">
    <location>
        <begin position="24"/>
        <end position="328"/>
    </location>
</feature>
<keyword evidence="4" id="KW-1185">Reference proteome</keyword>
<dbReference type="GO" id="GO:0047631">
    <property type="term" value="F:ADP-ribose diphosphatase activity"/>
    <property type="evidence" value="ECO:0007669"/>
    <property type="project" value="TreeGrafter"/>
</dbReference>
<sequence>MTKIRLVITSALAVMLSNGLVMAKDKPLLSIAAVADPQYADAPRRGGREPKKALNRMHHAVSEFNKRDIDWGVILGDIIDWDDIEYGRFPHKIIAKEPIGWIHKNAILNAWGKADFPTYLVLGNHDYYVPNEDKDGTIKPYNVYRAFGFKDKAYYDFESKGFRFVVLDGDFHYLNYSPKHPNYKKAYNYYRNFKGPQKKWWNAAISKEQQTWLIDVLDRALSKQESVVIMCHYPIHKSGQHSLLNDTEILKILDQYPNICLYLNGHAHGGDYKLMGKRHHFNLRGMQGDADAWYQIDFYSDKIKVLQAEKTSKPIYELKIDKSWQDKK</sequence>
<dbReference type="InterPro" id="IPR004843">
    <property type="entry name" value="Calcineurin-like_PHP"/>
</dbReference>
<evidence type="ECO:0000313" key="3">
    <source>
        <dbReference type="EMBL" id="EDM28790.1"/>
    </source>
</evidence>
<name>A6DID6_9BACT</name>
<dbReference type="EMBL" id="ABCK01000004">
    <property type="protein sequence ID" value="EDM28790.1"/>
    <property type="molecule type" value="Genomic_DNA"/>
</dbReference>
<dbReference type="GO" id="GO:0047734">
    <property type="term" value="F:CDP-glycerol diphosphatase activity"/>
    <property type="evidence" value="ECO:0007669"/>
    <property type="project" value="TreeGrafter"/>
</dbReference>
<proteinExistence type="predicted"/>
<dbReference type="SUPFAM" id="SSF56300">
    <property type="entry name" value="Metallo-dependent phosphatases"/>
    <property type="match status" value="1"/>
</dbReference>
<evidence type="ECO:0000313" key="4">
    <source>
        <dbReference type="Proteomes" id="UP000004947"/>
    </source>
</evidence>
<dbReference type="Pfam" id="PF00149">
    <property type="entry name" value="Metallophos"/>
    <property type="match status" value="1"/>
</dbReference>
<dbReference type="PANTHER" id="PTHR16509">
    <property type="match status" value="1"/>
</dbReference>
<dbReference type="Gene3D" id="3.60.21.10">
    <property type="match status" value="1"/>
</dbReference>
<gene>
    <name evidence="3" type="ORF">LNTAR_09474</name>
</gene>
<reference evidence="3 4" key="1">
    <citation type="journal article" date="2010" name="J. Bacteriol.">
        <title>Genome sequence of Lentisphaera araneosa HTCC2155T, the type species of the order Lentisphaerales in the phylum Lentisphaerae.</title>
        <authorList>
            <person name="Thrash J.C."/>
            <person name="Cho J.C."/>
            <person name="Vergin K.L."/>
            <person name="Morris R.M."/>
            <person name="Giovannoni S.J."/>
        </authorList>
    </citation>
    <scope>NUCLEOTIDE SEQUENCE [LARGE SCALE GENOMIC DNA]</scope>
    <source>
        <strain evidence="3 4">HTCC2155</strain>
    </source>
</reference>
<dbReference type="PANTHER" id="PTHR16509:SF1">
    <property type="entry name" value="MANGANESE-DEPENDENT ADP-RIBOSE_CDP-ALCOHOL DIPHOSPHATASE"/>
    <property type="match status" value="1"/>
</dbReference>
<dbReference type="GO" id="GO:0008663">
    <property type="term" value="F:2',3'-cyclic-nucleotide 2'-phosphodiesterase activity"/>
    <property type="evidence" value="ECO:0007669"/>
    <property type="project" value="TreeGrafter"/>
</dbReference>
<evidence type="ECO:0000259" key="2">
    <source>
        <dbReference type="Pfam" id="PF00149"/>
    </source>
</evidence>
<comment type="caution">
    <text evidence="3">The sequence shown here is derived from an EMBL/GenBank/DDBJ whole genome shotgun (WGS) entry which is preliminary data.</text>
</comment>
<feature type="domain" description="Calcineurin-like phosphoesterase" evidence="2">
    <location>
        <begin position="30"/>
        <end position="269"/>
    </location>
</feature>
<dbReference type="InterPro" id="IPR029052">
    <property type="entry name" value="Metallo-depent_PP-like"/>
</dbReference>